<dbReference type="InterPro" id="IPR011009">
    <property type="entry name" value="Kinase-like_dom_sf"/>
</dbReference>
<dbReference type="PANTHER" id="PTHR43671">
    <property type="entry name" value="SERINE/THREONINE-PROTEIN KINASE NEK"/>
    <property type="match status" value="1"/>
</dbReference>
<reference evidence="10" key="3">
    <citation type="submission" date="2025-09" db="UniProtKB">
        <authorList>
            <consortium name="Ensembl"/>
        </authorList>
    </citation>
    <scope>IDENTIFICATION</scope>
</reference>
<name>H2ZNB9_CIOSA</name>
<dbReference type="HOGENOM" id="CLU_1312628_0_0_1"/>
<dbReference type="EC" id="2.7.11.1" evidence="1"/>
<evidence type="ECO:0000256" key="8">
    <source>
        <dbReference type="ARBA" id="ARBA00048679"/>
    </source>
</evidence>
<dbReference type="Pfam" id="PF00069">
    <property type="entry name" value="Pkinase"/>
    <property type="match status" value="1"/>
</dbReference>
<dbReference type="eggNOG" id="KOG0589">
    <property type="taxonomic scope" value="Eukaryota"/>
</dbReference>
<keyword evidence="2" id="KW-0723">Serine/threonine-protein kinase</keyword>
<dbReference type="GO" id="GO:0005524">
    <property type="term" value="F:ATP binding"/>
    <property type="evidence" value="ECO:0007669"/>
    <property type="project" value="UniProtKB-KW"/>
</dbReference>
<evidence type="ECO:0000256" key="7">
    <source>
        <dbReference type="ARBA" id="ARBA00047899"/>
    </source>
</evidence>
<dbReference type="GeneTree" id="ENSGT01000000220109"/>
<comment type="catalytic activity">
    <reaction evidence="7">
        <text>L-threonyl-[protein] + ATP = O-phospho-L-threonyl-[protein] + ADP + H(+)</text>
        <dbReference type="Rhea" id="RHEA:46608"/>
        <dbReference type="Rhea" id="RHEA-COMP:11060"/>
        <dbReference type="Rhea" id="RHEA-COMP:11605"/>
        <dbReference type="ChEBI" id="CHEBI:15378"/>
        <dbReference type="ChEBI" id="CHEBI:30013"/>
        <dbReference type="ChEBI" id="CHEBI:30616"/>
        <dbReference type="ChEBI" id="CHEBI:61977"/>
        <dbReference type="ChEBI" id="CHEBI:456216"/>
        <dbReference type="EC" id="2.7.11.1"/>
    </reaction>
</comment>
<dbReference type="GO" id="GO:1901990">
    <property type="term" value="P:regulation of mitotic cell cycle phase transition"/>
    <property type="evidence" value="ECO:0007669"/>
    <property type="project" value="TreeGrafter"/>
</dbReference>
<evidence type="ECO:0000256" key="4">
    <source>
        <dbReference type="ARBA" id="ARBA00022741"/>
    </source>
</evidence>
<dbReference type="PANTHER" id="PTHR43671:SF98">
    <property type="entry name" value="SERINE_THREONINE-PROTEIN KINASE NEK11"/>
    <property type="match status" value="1"/>
</dbReference>
<evidence type="ECO:0000256" key="2">
    <source>
        <dbReference type="ARBA" id="ARBA00022527"/>
    </source>
</evidence>
<comment type="catalytic activity">
    <reaction evidence="8">
        <text>L-seryl-[protein] + ATP = O-phospho-L-seryl-[protein] + ADP + H(+)</text>
        <dbReference type="Rhea" id="RHEA:17989"/>
        <dbReference type="Rhea" id="RHEA-COMP:9863"/>
        <dbReference type="Rhea" id="RHEA-COMP:11604"/>
        <dbReference type="ChEBI" id="CHEBI:15378"/>
        <dbReference type="ChEBI" id="CHEBI:29999"/>
        <dbReference type="ChEBI" id="CHEBI:30616"/>
        <dbReference type="ChEBI" id="CHEBI:83421"/>
        <dbReference type="ChEBI" id="CHEBI:456216"/>
        <dbReference type="EC" id="2.7.11.1"/>
    </reaction>
</comment>
<accession>H2ZNB9</accession>
<dbReference type="GO" id="GO:0005654">
    <property type="term" value="C:nucleoplasm"/>
    <property type="evidence" value="ECO:0007669"/>
    <property type="project" value="TreeGrafter"/>
</dbReference>
<feature type="domain" description="Protein kinase" evidence="9">
    <location>
        <begin position="1"/>
        <end position="146"/>
    </location>
</feature>
<dbReference type="PROSITE" id="PS50011">
    <property type="entry name" value="PROTEIN_KINASE_DOM"/>
    <property type="match status" value="1"/>
</dbReference>
<evidence type="ECO:0000313" key="11">
    <source>
        <dbReference type="Proteomes" id="UP000007875"/>
    </source>
</evidence>
<keyword evidence="5" id="KW-0418">Kinase</keyword>
<keyword evidence="11" id="KW-1185">Reference proteome</keyword>
<reference evidence="10" key="2">
    <citation type="submission" date="2025-08" db="UniProtKB">
        <authorList>
            <consortium name="Ensembl"/>
        </authorList>
    </citation>
    <scope>IDENTIFICATION</scope>
</reference>
<dbReference type="InterPro" id="IPR000719">
    <property type="entry name" value="Prot_kinase_dom"/>
</dbReference>
<dbReference type="SMART" id="SM00220">
    <property type="entry name" value="S_TKc"/>
    <property type="match status" value="1"/>
</dbReference>
<evidence type="ECO:0000256" key="6">
    <source>
        <dbReference type="ARBA" id="ARBA00022840"/>
    </source>
</evidence>
<dbReference type="OMA" id="GACHINQ"/>
<dbReference type="STRING" id="51511.ENSCSAVP00000019085"/>
<dbReference type="AlphaFoldDB" id="H2ZNB9"/>
<dbReference type="InParanoid" id="H2ZNB9"/>
<keyword evidence="4" id="KW-0547">Nucleotide-binding</keyword>
<dbReference type="Proteomes" id="UP000007875">
    <property type="component" value="Unassembled WGS sequence"/>
</dbReference>
<sequence>MLDALQYMHSRKVLHRDLKPGNILLVNKDVKLADFGVSKQLLLSTYQGQAAGTFLYMSPEMLKGQKYNAKSDIWSLGCVFYELFTLRPICHALGAMNCLLYMTKVQSGVKMPDLNDNRYNELFQSMMDYNVKTRPNATTLFQDKVFAKFGGSGVCPDSLKISIEIGTLTEQRVGAVVLWVPVPDNLAKVTTHMTTLGISQDFNLKAKTAT</sequence>
<protein>
    <recommendedName>
        <fullName evidence="1">non-specific serine/threonine protein kinase</fullName>
        <ecNumber evidence="1">2.7.11.1</ecNumber>
    </recommendedName>
</protein>
<evidence type="ECO:0000256" key="3">
    <source>
        <dbReference type="ARBA" id="ARBA00022679"/>
    </source>
</evidence>
<keyword evidence="6" id="KW-0067">ATP-binding</keyword>
<proteinExistence type="predicted"/>
<evidence type="ECO:0000256" key="5">
    <source>
        <dbReference type="ARBA" id="ARBA00022777"/>
    </source>
</evidence>
<dbReference type="Gene3D" id="1.10.510.10">
    <property type="entry name" value="Transferase(Phosphotransferase) domain 1"/>
    <property type="match status" value="1"/>
</dbReference>
<organism evidence="10 11">
    <name type="scientific">Ciona savignyi</name>
    <name type="common">Pacific transparent sea squirt</name>
    <dbReference type="NCBI Taxonomy" id="51511"/>
    <lineage>
        <taxon>Eukaryota</taxon>
        <taxon>Metazoa</taxon>
        <taxon>Chordata</taxon>
        <taxon>Tunicata</taxon>
        <taxon>Ascidiacea</taxon>
        <taxon>Phlebobranchia</taxon>
        <taxon>Cionidae</taxon>
        <taxon>Ciona</taxon>
    </lineage>
</organism>
<dbReference type="PROSITE" id="PS00108">
    <property type="entry name" value="PROTEIN_KINASE_ST"/>
    <property type="match status" value="1"/>
</dbReference>
<dbReference type="Ensembl" id="ENSCSAVT00000019292.1">
    <property type="protein sequence ID" value="ENSCSAVP00000019085.1"/>
    <property type="gene ID" value="ENSCSAVG00000011199.1"/>
</dbReference>
<dbReference type="GO" id="GO:0031573">
    <property type="term" value="P:mitotic intra-S DNA damage checkpoint signaling"/>
    <property type="evidence" value="ECO:0007669"/>
    <property type="project" value="TreeGrafter"/>
</dbReference>
<dbReference type="InterPro" id="IPR050660">
    <property type="entry name" value="NEK_Ser/Thr_kinase"/>
</dbReference>
<evidence type="ECO:0000313" key="10">
    <source>
        <dbReference type="Ensembl" id="ENSCSAVP00000019085.1"/>
    </source>
</evidence>
<keyword evidence="3" id="KW-0808">Transferase</keyword>
<evidence type="ECO:0000259" key="9">
    <source>
        <dbReference type="PROSITE" id="PS50011"/>
    </source>
</evidence>
<dbReference type="InterPro" id="IPR008271">
    <property type="entry name" value="Ser/Thr_kinase_AS"/>
</dbReference>
<dbReference type="GO" id="GO:0004674">
    <property type="term" value="F:protein serine/threonine kinase activity"/>
    <property type="evidence" value="ECO:0007669"/>
    <property type="project" value="UniProtKB-KW"/>
</dbReference>
<dbReference type="SUPFAM" id="SSF56112">
    <property type="entry name" value="Protein kinase-like (PK-like)"/>
    <property type="match status" value="1"/>
</dbReference>
<reference evidence="11" key="1">
    <citation type="submission" date="2003-08" db="EMBL/GenBank/DDBJ databases">
        <authorList>
            <person name="Birren B."/>
            <person name="Nusbaum C."/>
            <person name="Abebe A."/>
            <person name="Abouelleil A."/>
            <person name="Adekoya E."/>
            <person name="Ait-zahra M."/>
            <person name="Allen N."/>
            <person name="Allen T."/>
            <person name="An P."/>
            <person name="Anderson M."/>
            <person name="Anderson S."/>
            <person name="Arachchi H."/>
            <person name="Armbruster J."/>
            <person name="Bachantsang P."/>
            <person name="Baldwin J."/>
            <person name="Barry A."/>
            <person name="Bayul T."/>
            <person name="Blitshsteyn B."/>
            <person name="Bloom T."/>
            <person name="Blye J."/>
            <person name="Boguslavskiy L."/>
            <person name="Borowsky M."/>
            <person name="Boukhgalter B."/>
            <person name="Brunache A."/>
            <person name="Butler J."/>
            <person name="Calixte N."/>
            <person name="Calvo S."/>
            <person name="Camarata J."/>
            <person name="Campo K."/>
            <person name="Chang J."/>
            <person name="Cheshatsang Y."/>
            <person name="Citroen M."/>
            <person name="Collymore A."/>
            <person name="Considine T."/>
            <person name="Cook A."/>
            <person name="Cooke P."/>
            <person name="Corum B."/>
            <person name="Cuomo C."/>
            <person name="David R."/>
            <person name="Dawoe T."/>
            <person name="Degray S."/>
            <person name="Dodge S."/>
            <person name="Dooley K."/>
            <person name="Dorje P."/>
            <person name="Dorjee K."/>
            <person name="Dorris L."/>
            <person name="Duffey N."/>
            <person name="Dupes A."/>
            <person name="Elkins T."/>
            <person name="Engels R."/>
            <person name="Erickson J."/>
            <person name="Farina A."/>
            <person name="Faro S."/>
            <person name="Ferreira P."/>
            <person name="Fischer H."/>
            <person name="Fitzgerald M."/>
            <person name="Foley K."/>
            <person name="Gage D."/>
            <person name="Galagan J."/>
            <person name="Gearin G."/>
            <person name="Gnerre S."/>
            <person name="Gnirke A."/>
            <person name="Goyette A."/>
            <person name="Graham J."/>
            <person name="Grandbois E."/>
            <person name="Gyaltsen K."/>
            <person name="Hafez N."/>
            <person name="Hagopian D."/>
            <person name="Hagos B."/>
            <person name="Hall J."/>
            <person name="Hatcher B."/>
            <person name="Heller A."/>
            <person name="Higgins H."/>
            <person name="Honan T."/>
            <person name="Horn A."/>
            <person name="Houde N."/>
            <person name="Hughes L."/>
            <person name="Hulme W."/>
            <person name="Husby E."/>
            <person name="Iliev I."/>
            <person name="Jaffe D."/>
            <person name="Jones C."/>
            <person name="Kamal M."/>
            <person name="Kamat A."/>
            <person name="Kamvysselis M."/>
            <person name="Karlsson E."/>
            <person name="Kells C."/>
            <person name="Kieu A."/>
            <person name="Kisner P."/>
            <person name="Kodira C."/>
            <person name="Kulbokas E."/>
            <person name="Labutti K."/>
            <person name="Lama D."/>
            <person name="Landers T."/>
            <person name="Leger J."/>
            <person name="Levine S."/>
            <person name="Lewis D."/>
            <person name="Lewis T."/>
            <person name="Lindblad-toh K."/>
            <person name="Liu X."/>
            <person name="Lokyitsang T."/>
            <person name="Lokyitsang Y."/>
            <person name="Lucien O."/>
            <person name="Lui A."/>
            <person name="Ma L.J."/>
            <person name="Mabbitt R."/>
            <person name="Macdonald J."/>
            <person name="Maclean C."/>
            <person name="Major J."/>
            <person name="Manning J."/>
            <person name="Marabella R."/>
            <person name="Maru K."/>
            <person name="Matthews C."/>
            <person name="Mauceli E."/>
            <person name="Mccarthy M."/>
            <person name="Mcdonough S."/>
            <person name="Mcghee T."/>
            <person name="Meldrim J."/>
            <person name="Meneus L."/>
            <person name="Mesirov J."/>
            <person name="Mihalev A."/>
            <person name="Mihova T."/>
            <person name="Mikkelsen T."/>
            <person name="Mlenga V."/>
            <person name="Moru K."/>
            <person name="Mozes J."/>
            <person name="Mulrain L."/>
            <person name="Munson G."/>
            <person name="Naylor J."/>
            <person name="Newes C."/>
            <person name="Nguyen C."/>
            <person name="Nguyen N."/>
            <person name="Nguyen T."/>
            <person name="Nicol R."/>
            <person name="Nielsen C."/>
            <person name="Nizzari M."/>
            <person name="Norbu C."/>
            <person name="Norbu N."/>
            <person name="O'donnell P."/>
            <person name="Okoawo O."/>
            <person name="O'leary S."/>
            <person name="Omotosho B."/>
            <person name="O'neill K."/>
            <person name="Osman S."/>
            <person name="Parker S."/>
            <person name="Perrin D."/>
            <person name="Phunkhang P."/>
            <person name="Piqani B."/>
            <person name="Purcell S."/>
            <person name="Rachupka T."/>
            <person name="Ramasamy U."/>
            <person name="Rameau R."/>
            <person name="Ray V."/>
            <person name="Raymond C."/>
            <person name="Retta R."/>
            <person name="Richardson S."/>
            <person name="Rise C."/>
            <person name="Rodriguez J."/>
            <person name="Rogers J."/>
            <person name="Rogov P."/>
            <person name="Rutman M."/>
            <person name="Schupbach R."/>
            <person name="Seaman C."/>
            <person name="Settipalli S."/>
            <person name="Sharpe T."/>
            <person name="Sheridan J."/>
            <person name="Sherpa N."/>
            <person name="Shi J."/>
            <person name="Smirnov S."/>
            <person name="Smith C."/>
            <person name="Sougnez C."/>
            <person name="Spencer B."/>
            <person name="Stalker J."/>
            <person name="Stange-thomann N."/>
            <person name="Stavropoulos S."/>
            <person name="Stetson K."/>
            <person name="Stone C."/>
            <person name="Stone S."/>
            <person name="Stubbs M."/>
            <person name="Talamas J."/>
            <person name="Tchuinga P."/>
            <person name="Tenzing P."/>
            <person name="Tesfaye S."/>
            <person name="Theodore J."/>
            <person name="Thoulutsang Y."/>
            <person name="Topham K."/>
            <person name="Towey S."/>
            <person name="Tsamla T."/>
            <person name="Tsomo N."/>
            <person name="Vallee D."/>
            <person name="Vassiliev H."/>
            <person name="Venkataraman V."/>
            <person name="Vinson J."/>
            <person name="Vo A."/>
            <person name="Wade C."/>
            <person name="Wang S."/>
            <person name="Wangchuk T."/>
            <person name="Wangdi T."/>
            <person name="Whittaker C."/>
            <person name="Wilkinson J."/>
            <person name="Wu Y."/>
            <person name="Wyman D."/>
            <person name="Yadav S."/>
            <person name="Yang S."/>
            <person name="Yang X."/>
            <person name="Yeager S."/>
            <person name="Yee E."/>
            <person name="Young G."/>
            <person name="Zainoun J."/>
            <person name="Zembeck L."/>
            <person name="Zimmer A."/>
            <person name="Zody M."/>
            <person name="Lander E."/>
        </authorList>
    </citation>
    <scope>NUCLEOTIDE SEQUENCE [LARGE SCALE GENOMIC DNA]</scope>
</reference>
<evidence type="ECO:0000256" key="1">
    <source>
        <dbReference type="ARBA" id="ARBA00012513"/>
    </source>
</evidence>